<dbReference type="RefSeq" id="WP_183999012.1">
    <property type="nucleotide sequence ID" value="NZ_JACIEH010000003.1"/>
</dbReference>
<protein>
    <submittedName>
        <fullName evidence="1">Uncharacterized protein</fullName>
    </submittedName>
</protein>
<accession>A0A7W6JU86</accession>
<dbReference type="Proteomes" id="UP000557392">
    <property type="component" value="Unassembled WGS sequence"/>
</dbReference>
<reference evidence="1 2" key="1">
    <citation type="submission" date="2020-08" db="EMBL/GenBank/DDBJ databases">
        <title>Genomic Encyclopedia of Type Strains, Phase IV (KMG-IV): sequencing the most valuable type-strain genomes for metagenomic binning, comparative biology and taxonomic classification.</title>
        <authorList>
            <person name="Goeker M."/>
        </authorList>
    </citation>
    <scope>NUCLEOTIDE SEQUENCE [LARGE SCALE GENOMIC DNA]</scope>
    <source>
        <strain evidence="1 2">DSM 101806</strain>
    </source>
</reference>
<organism evidence="1 2">
    <name type="scientific">Sphingomonas kyeonggiensis</name>
    <dbReference type="NCBI Taxonomy" id="1268553"/>
    <lineage>
        <taxon>Bacteria</taxon>
        <taxon>Pseudomonadati</taxon>
        <taxon>Pseudomonadota</taxon>
        <taxon>Alphaproteobacteria</taxon>
        <taxon>Sphingomonadales</taxon>
        <taxon>Sphingomonadaceae</taxon>
        <taxon>Sphingomonas</taxon>
    </lineage>
</organism>
<gene>
    <name evidence="1" type="ORF">GGR46_003202</name>
</gene>
<dbReference type="AlphaFoldDB" id="A0A7W6JU86"/>
<sequence length="470" mass="53031">MAKLEAVANKHAPTDPVLIASELFTYWGWGDDSDPEGLQRRRVDAVAKLAAENGPDAIRALLHRSQQAHYVQEAIEEAKLGPAFLEQLLRGEIAEAPDGWHAGGYFSMLRRASDADIALAVAADLLQTSTPGTVAKLMRSWPPEHATWQAVASLGSEVLEHYWTDWTPFHAQGDRRTLLTIVLELMRRDRALVALETCLNRIDEVPSCLVLRMLDAIVNELNAGQKPRVSGLLDYELEETFKSLDKRDLPDIAIAQREYALLALLEREHRPLKIHSLMAQDPEMFHQILRDIYRAEHAEDTSGEQTDEQRSKWRQAYKLLSHFSTVPGFTEAPPNREALNTWVDAMRALGILHDRKDVTDIVVGNVLAHAPEDDLDNVWPHRFVRDVLEANAGRIPRGMMTERVNMRGVTVRGVLDGGDQERDLAASLRKNAGAIERWPNTAAMLRAMAERWDAYAEHEDVDARQRRLRS</sequence>
<keyword evidence="2" id="KW-1185">Reference proteome</keyword>
<name>A0A7W6JU86_9SPHN</name>
<proteinExistence type="predicted"/>
<evidence type="ECO:0000313" key="1">
    <source>
        <dbReference type="EMBL" id="MBB4099630.1"/>
    </source>
</evidence>
<comment type="caution">
    <text evidence="1">The sequence shown here is derived from an EMBL/GenBank/DDBJ whole genome shotgun (WGS) entry which is preliminary data.</text>
</comment>
<dbReference type="EMBL" id="JACIEH010000003">
    <property type="protein sequence ID" value="MBB4099630.1"/>
    <property type="molecule type" value="Genomic_DNA"/>
</dbReference>
<evidence type="ECO:0000313" key="2">
    <source>
        <dbReference type="Proteomes" id="UP000557392"/>
    </source>
</evidence>